<dbReference type="PANTHER" id="PTHR21024">
    <property type="entry name" value="GROWTH HORMONE-INDUCIBLE SOLUBLE PROTEIN-RELATED"/>
    <property type="match status" value="1"/>
</dbReference>
<protein>
    <submittedName>
        <fullName evidence="3">LYR motif-containing protein 5A</fullName>
    </submittedName>
</protein>
<keyword evidence="5" id="KW-1185">Reference proteome</keyword>
<dbReference type="EMBL" id="VIIS01002176">
    <property type="protein sequence ID" value="KAF0287661.1"/>
    <property type="molecule type" value="Genomic_DNA"/>
</dbReference>
<comment type="similarity">
    <text evidence="1">Belongs to the complex I LYR family.</text>
</comment>
<dbReference type="CDD" id="cd20265">
    <property type="entry name" value="Complex1_LYR_ETFRF1_LYRM5"/>
    <property type="match status" value="1"/>
</dbReference>
<evidence type="ECO:0000259" key="2">
    <source>
        <dbReference type="Pfam" id="PF05347"/>
    </source>
</evidence>
<name>A0A6A4VDJ1_AMPAM</name>
<evidence type="ECO:0000313" key="4">
    <source>
        <dbReference type="EMBL" id="KAF0305902.1"/>
    </source>
</evidence>
<dbReference type="Proteomes" id="UP000440578">
    <property type="component" value="Unassembled WGS sequence"/>
</dbReference>
<dbReference type="InterPro" id="IPR045296">
    <property type="entry name" value="Complex1_LYR_ETFRF1_LYRM5"/>
</dbReference>
<reference evidence="3 5" key="1">
    <citation type="submission" date="2019-07" db="EMBL/GenBank/DDBJ databases">
        <title>Draft genome assembly of a fouling barnacle, Amphibalanus amphitrite (Darwin, 1854): The first reference genome for Thecostraca.</title>
        <authorList>
            <person name="Kim W."/>
        </authorList>
    </citation>
    <scope>NUCLEOTIDE SEQUENCE [LARGE SCALE GENOMIC DNA]</scope>
    <source>
        <strain evidence="3">SNU_AA5</strain>
        <tissue evidence="3">Soma without cirri and trophi</tissue>
    </source>
</reference>
<dbReference type="OrthoDB" id="10258445at2759"/>
<evidence type="ECO:0000256" key="1">
    <source>
        <dbReference type="ARBA" id="ARBA00009508"/>
    </source>
</evidence>
<dbReference type="GO" id="GO:0022904">
    <property type="term" value="P:respiratory electron transport chain"/>
    <property type="evidence" value="ECO:0007669"/>
    <property type="project" value="TreeGrafter"/>
</dbReference>
<dbReference type="AlphaFoldDB" id="A0A6A4VDJ1"/>
<dbReference type="GO" id="GO:0090324">
    <property type="term" value="P:negative regulation of oxidative phosphorylation"/>
    <property type="evidence" value="ECO:0007669"/>
    <property type="project" value="InterPro"/>
</dbReference>
<evidence type="ECO:0000313" key="3">
    <source>
        <dbReference type="EMBL" id="KAF0287661.1"/>
    </source>
</evidence>
<dbReference type="InterPro" id="IPR008011">
    <property type="entry name" value="Complex1_LYR_dom"/>
</dbReference>
<proteinExistence type="inferred from homology"/>
<dbReference type="EMBL" id="VIIS01000711">
    <property type="protein sequence ID" value="KAF0305902.1"/>
    <property type="molecule type" value="Genomic_DNA"/>
</dbReference>
<dbReference type="PANTHER" id="PTHR21024:SF0">
    <property type="entry name" value="ELECTRON TRANSFER FLAVOPROTEIN REGULATORY FACTOR 1"/>
    <property type="match status" value="1"/>
</dbReference>
<dbReference type="InterPro" id="IPR052000">
    <property type="entry name" value="ETFRF1"/>
</dbReference>
<sequence>MAANQSRGKVIQAYKNLLHLGKNYPKGYNHFRDTLRAAFEKNKAVEDPEQIRQLLGKCDNIAKELQTLYMLRQYRNVNKHCTREYPKKQRFSN</sequence>
<gene>
    <name evidence="3" type="primary">lyrm5a_0</name>
    <name evidence="4" type="synonym">lyrm5a_1</name>
    <name evidence="3" type="ORF">FJT64_013931</name>
    <name evidence="4" type="ORF">FJT64_022532</name>
</gene>
<comment type="caution">
    <text evidence="3">The sequence shown here is derived from an EMBL/GenBank/DDBJ whole genome shotgun (WGS) entry which is preliminary data.</text>
</comment>
<dbReference type="GO" id="GO:0005739">
    <property type="term" value="C:mitochondrion"/>
    <property type="evidence" value="ECO:0007669"/>
    <property type="project" value="TreeGrafter"/>
</dbReference>
<organism evidence="3 5">
    <name type="scientific">Amphibalanus amphitrite</name>
    <name type="common">Striped barnacle</name>
    <name type="synonym">Balanus amphitrite</name>
    <dbReference type="NCBI Taxonomy" id="1232801"/>
    <lineage>
        <taxon>Eukaryota</taxon>
        <taxon>Metazoa</taxon>
        <taxon>Ecdysozoa</taxon>
        <taxon>Arthropoda</taxon>
        <taxon>Crustacea</taxon>
        <taxon>Multicrustacea</taxon>
        <taxon>Cirripedia</taxon>
        <taxon>Thoracica</taxon>
        <taxon>Thoracicalcarea</taxon>
        <taxon>Balanomorpha</taxon>
        <taxon>Balanoidea</taxon>
        <taxon>Balanidae</taxon>
        <taxon>Amphibalaninae</taxon>
        <taxon>Amphibalanus</taxon>
    </lineage>
</organism>
<dbReference type="Pfam" id="PF05347">
    <property type="entry name" value="Complex1_LYR"/>
    <property type="match status" value="1"/>
</dbReference>
<feature type="domain" description="Complex 1 LYR protein" evidence="2">
    <location>
        <begin position="9"/>
        <end position="58"/>
    </location>
</feature>
<accession>A0A6A4VDJ1</accession>
<evidence type="ECO:0000313" key="5">
    <source>
        <dbReference type="Proteomes" id="UP000440578"/>
    </source>
</evidence>